<accession>A0A4R2SWT5</accession>
<evidence type="ECO:0000256" key="3">
    <source>
        <dbReference type="ARBA" id="ARBA00022692"/>
    </source>
</evidence>
<gene>
    <name evidence="7" type="ORF">EDD79_10805</name>
</gene>
<dbReference type="EMBL" id="SLYC01000080">
    <property type="protein sequence ID" value="TCP93351.1"/>
    <property type="molecule type" value="Genomic_DNA"/>
</dbReference>
<dbReference type="InterPro" id="IPR003740">
    <property type="entry name" value="YitT"/>
</dbReference>
<feature type="transmembrane region" description="Helical" evidence="6">
    <location>
        <begin position="41"/>
        <end position="60"/>
    </location>
</feature>
<dbReference type="OrthoDB" id="1523490at2"/>
<keyword evidence="5 6" id="KW-0472">Membrane</keyword>
<dbReference type="Proteomes" id="UP000295504">
    <property type="component" value="Unassembled WGS sequence"/>
</dbReference>
<evidence type="ECO:0000256" key="5">
    <source>
        <dbReference type="ARBA" id="ARBA00023136"/>
    </source>
</evidence>
<dbReference type="GO" id="GO:0005886">
    <property type="term" value="C:plasma membrane"/>
    <property type="evidence" value="ECO:0007669"/>
    <property type="project" value="UniProtKB-SubCell"/>
</dbReference>
<dbReference type="Pfam" id="PF02588">
    <property type="entry name" value="YitT_membrane"/>
    <property type="match status" value="1"/>
</dbReference>
<feature type="transmembrane region" description="Helical" evidence="6">
    <location>
        <begin position="98"/>
        <end position="131"/>
    </location>
</feature>
<dbReference type="InterPro" id="IPR051461">
    <property type="entry name" value="UPF0750_membrane"/>
</dbReference>
<dbReference type="RefSeq" id="WP_132849856.1">
    <property type="nucleotide sequence ID" value="NZ_CP058648.1"/>
</dbReference>
<comment type="subcellular location">
    <subcellularLocation>
        <location evidence="1">Cell membrane</location>
        <topology evidence="1">Multi-pass membrane protein</topology>
    </subcellularLocation>
</comment>
<evidence type="ECO:0000256" key="4">
    <source>
        <dbReference type="ARBA" id="ARBA00022989"/>
    </source>
</evidence>
<dbReference type="PANTHER" id="PTHR33545:SF5">
    <property type="entry name" value="UPF0750 MEMBRANE PROTEIN YITT"/>
    <property type="match status" value="1"/>
</dbReference>
<sequence>MRNIFGTLLGCLVTSIGIIILRNSYLVTGGTAGLSLTLSYFFNIPFSTIFFVVNVPFYLFSLSKMGWKFTVSTLGAVTSLSLMTRIDKLIPSFTIPAFFGAVLGGFVIGIGLTIIFSHGASLGGGNIIALFLQKKYNVNPGKTNFIFDFIVVTLSFYSVGIFNGIVSILSIAITSSVISYYVEKRINKTEIQEIIEHDSVVPITL</sequence>
<reference evidence="7 8" key="1">
    <citation type="submission" date="2019-03" db="EMBL/GenBank/DDBJ databases">
        <title>Genomic Encyclopedia of Type Strains, Phase IV (KMG-IV): sequencing the most valuable type-strain genomes for metagenomic binning, comparative biology and taxonomic classification.</title>
        <authorList>
            <person name="Goeker M."/>
        </authorList>
    </citation>
    <scope>NUCLEOTIDE SEQUENCE [LARGE SCALE GENOMIC DNA]</scope>
    <source>
        <strain evidence="7 8">DSM 100013</strain>
    </source>
</reference>
<keyword evidence="3 6" id="KW-0812">Transmembrane</keyword>
<evidence type="ECO:0000313" key="8">
    <source>
        <dbReference type="Proteomes" id="UP000295504"/>
    </source>
</evidence>
<feature type="transmembrane region" description="Helical" evidence="6">
    <location>
        <begin position="67"/>
        <end position="86"/>
    </location>
</feature>
<name>A0A4R2SWT5_9FIRM</name>
<keyword evidence="8" id="KW-1185">Reference proteome</keyword>
<protein>
    <submittedName>
        <fullName evidence="7">Putative 5xTM membrane YitT family protein</fullName>
    </submittedName>
</protein>
<evidence type="ECO:0000256" key="2">
    <source>
        <dbReference type="ARBA" id="ARBA00022475"/>
    </source>
</evidence>
<organism evidence="7 8">
    <name type="scientific">Serpentinicella alkaliphila</name>
    <dbReference type="NCBI Taxonomy" id="1734049"/>
    <lineage>
        <taxon>Bacteria</taxon>
        <taxon>Bacillati</taxon>
        <taxon>Bacillota</taxon>
        <taxon>Clostridia</taxon>
        <taxon>Peptostreptococcales</taxon>
        <taxon>Natronincolaceae</taxon>
        <taxon>Serpentinicella</taxon>
    </lineage>
</organism>
<keyword evidence="2" id="KW-1003">Cell membrane</keyword>
<dbReference type="AlphaFoldDB" id="A0A4R2SWT5"/>
<comment type="caution">
    <text evidence="7">The sequence shown here is derived from an EMBL/GenBank/DDBJ whole genome shotgun (WGS) entry which is preliminary data.</text>
</comment>
<evidence type="ECO:0000313" key="7">
    <source>
        <dbReference type="EMBL" id="TCP93351.1"/>
    </source>
</evidence>
<keyword evidence="4 6" id="KW-1133">Transmembrane helix</keyword>
<evidence type="ECO:0000256" key="6">
    <source>
        <dbReference type="SAM" id="Phobius"/>
    </source>
</evidence>
<evidence type="ECO:0000256" key="1">
    <source>
        <dbReference type="ARBA" id="ARBA00004651"/>
    </source>
</evidence>
<proteinExistence type="predicted"/>
<dbReference type="PANTHER" id="PTHR33545">
    <property type="entry name" value="UPF0750 MEMBRANE PROTEIN YITT-RELATED"/>
    <property type="match status" value="1"/>
</dbReference>